<gene>
    <name evidence="4" type="primary">avhB1</name>
    <name evidence="4" type="ORF">pC6.5b_294</name>
</gene>
<dbReference type="SUPFAM" id="SSF53955">
    <property type="entry name" value="Lysozyme-like"/>
    <property type="match status" value="1"/>
</dbReference>
<accession>A0A7S4ZSA3</accession>
<evidence type="ECO:0000313" key="4">
    <source>
        <dbReference type="EMBL" id="QCL10188.1"/>
    </source>
</evidence>
<dbReference type="PANTHER" id="PTHR37423:SF2">
    <property type="entry name" value="MEMBRANE-BOUND LYTIC MUREIN TRANSGLYCOSYLASE C"/>
    <property type="match status" value="1"/>
</dbReference>
<dbReference type="Pfam" id="PF01464">
    <property type="entry name" value="SLT"/>
    <property type="match status" value="1"/>
</dbReference>
<evidence type="ECO:0000259" key="3">
    <source>
        <dbReference type="Pfam" id="PF01464"/>
    </source>
</evidence>
<evidence type="ECO:0000256" key="2">
    <source>
        <dbReference type="ARBA" id="ARBA00009387"/>
    </source>
</evidence>
<comment type="similarity">
    <text evidence="1">Belongs to the transglycosylase Slt family.</text>
</comment>
<reference evidence="4" key="1">
    <citation type="submission" date="2018-12" db="EMBL/GenBank/DDBJ databases">
        <title>Three Rhizobium rhizogenes strains isolated from the same crown gall tumor carry diverse plasmids.</title>
        <authorList>
            <person name="Pulawska J."/>
            <person name="Kuzmanovic N."/>
        </authorList>
    </citation>
    <scope>NUCLEOTIDE SEQUENCE</scope>
    <source>
        <strain evidence="4">C6.5</strain>
        <plasmid evidence="4">pC6.5b</plasmid>
    </source>
</reference>
<geneLocation type="plasmid" evidence="4">
    <name>pC6.5b</name>
</geneLocation>
<proteinExistence type="inferred from homology"/>
<dbReference type="CDD" id="cd00254">
    <property type="entry name" value="LT-like"/>
    <property type="match status" value="1"/>
</dbReference>
<dbReference type="InterPro" id="IPR008258">
    <property type="entry name" value="Transglycosylase_SLT_dom_1"/>
</dbReference>
<name>A0A7S4ZSA3_RHIRH</name>
<dbReference type="AlphaFoldDB" id="A0A7S4ZSA3"/>
<dbReference type="InterPro" id="IPR023346">
    <property type="entry name" value="Lysozyme-like_dom_sf"/>
</dbReference>
<feature type="domain" description="Transglycosylase SLT" evidence="3">
    <location>
        <begin position="134"/>
        <end position="229"/>
    </location>
</feature>
<keyword evidence="4" id="KW-0614">Plasmid</keyword>
<sequence length="314" mass="33321">MPCQLGVWAATQRTIWHPQSASAARAAACWEAQSASADEAKIPHLVISDIRIPTIYKPLQSYLLMDHDFIYMNYISQETQMSIASIRAAMLVATLVYPSLVLANDAAPISIVATVAASSYCPEGALDGETIRQLIAKEAERQDADVRLALAIADQESGFGAHVNSPAGARGPMQLMPATAARYKVADICDAPQNIRGGVSYLKDLSAMFGGNIMLVVAAYNAGEGRVVAARGVPAIAETVSYTALVTNAYFGFDNILKGGKRPGQAVKPDARAAEAGVDLLAQTPSSDKPIPINQNRTEAGDRDWIGGSVLYVQ</sequence>
<dbReference type="Gene3D" id="1.10.530.10">
    <property type="match status" value="1"/>
</dbReference>
<comment type="similarity">
    <text evidence="2">Belongs to the virb1 family.</text>
</comment>
<dbReference type="PANTHER" id="PTHR37423">
    <property type="entry name" value="SOLUBLE LYTIC MUREIN TRANSGLYCOSYLASE-RELATED"/>
    <property type="match status" value="1"/>
</dbReference>
<protein>
    <submittedName>
        <fullName evidence="4">Type IV system transglycosylase</fullName>
    </submittedName>
</protein>
<dbReference type="EMBL" id="MK318987">
    <property type="protein sequence ID" value="QCL10188.1"/>
    <property type="molecule type" value="Genomic_DNA"/>
</dbReference>
<organism evidence="4">
    <name type="scientific">Rhizobium rhizogenes</name>
    <name type="common">Agrobacterium rhizogenes</name>
    <dbReference type="NCBI Taxonomy" id="359"/>
    <lineage>
        <taxon>Bacteria</taxon>
        <taxon>Pseudomonadati</taxon>
        <taxon>Pseudomonadota</taxon>
        <taxon>Alphaproteobacteria</taxon>
        <taxon>Hyphomicrobiales</taxon>
        <taxon>Rhizobiaceae</taxon>
        <taxon>Rhizobium/Agrobacterium group</taxon>
        <taxon>Rhizobium</taxon>
    </lineage>
</organism>
<evidence type="ECO:0000256" key="1">
    <source>
        <dbReference type="ARBA" id="ARBA00007734"/>
    </source>
</evidence>